<dbReference type="AlphaFoldDB" id="A0A448WER3"/>
<dbReference type="Proteomes" id="UP000784294">
    <property type="component" value="Unassembled WGS sequence"/>
</dbReference>
<organism evidence="1 2">
    <name type="scientific">Protopolystoma xenopodis</name>
    <dbReference type="NCBI Taxonomy" id="117903"/>
    <lineage>
        <taxon>Eukaryota</taxon>
        <taxon>Metazoa</taxon>
        <taxon>Spiralia</taxon>
        <taxon>Lophotrochozoa</taxon>
        <taxon>Platyhelminthes</taxon>
        <taxon>Monogenea</taxon>
        <taxon>Polyopisthocotylea</taxon>
        <taxon>Polystomatidea</taxon>
        <taxon>Polystomatidae</taxon>
        <taxon>Protopolystoma</taxon>
    </lineage>
</organism>
<protein>
    <submittedName>
        <fullName evidence="1">Uncharacterized protein</fullName>
    </submittedName>
</protein>
<sequence>MGYQLSHGLVCRVSAAWTGRPTCGLAASRPRLLGLTLGWELDSLRLRMSGLTEAKTGDLFTKWFDLVRPASSRCQGDLDGVANMLIWILRPIYGVVCILVGDPFRRIEAPAPFGCDDLGLRLPMGQFSVPTVTGSGDHSENAMTDRERLLVDSEGYLRLQLLPVLSDKHKRG</sequence>
<name>A0A448WER3_9PLAT</name>
<proteinExistence type="predicted"/>
<comment type="caution">
    <text evidence="1">The sequence shown here is derived from an EMBL/GenBank/DDBJ whole genome shotgun (WGS) entry which is preliminary data.</text>
</comment>
<reference evidence="1" key="1">
    <citation type="submission" date="2018-11" db="EMBL/GenBank/DDBJ databases">
        <authorList>
            <consortium name="Pathogen Informatics"/>
        </authorList>
    </citation>
    <scope>NUCLEOTIDE SEQUENCE</scope>
</reference>
<gene>
    <name evidence="1" type="ORF">PXEA_LOCUS3459</name>
</gene>
<accession>A0A448WER3</accession>
<evidence type="ECO:0000313" key="1">
    <source>
        <dbReference type="EMBL" id="VEL10019.1"/>
    </source>
</evidence>
<evidence type="ECO:0000313" key="2">
    <source>
        <dbReference type="Proteomes" id="UP000784294"/>
    </source>
</evidence>
<dbReference type="EMBL" id="CAAALY010007831">
    <property type="protein sequence ID" value="VEL10019.1"/>
    <property type="molecule type" value="Genomic_DNA"/>
</dbReference>
<keyword evidence="2" id="KW-1185">Reference proteome</keyword>